<dbReference type="EMBL" id="JBHSLD010000009">
    <property type="protein sequence ID" value="MFC5381418.1"/>
    <property type="molecule type" value="Genomic_DNA"/>
</dbReference>
<dbReference type="PROSITE" id="PS50977">
    <property type="entry name" value="HTH_TETR_2"/>
    <property type="match status" value="1"/>
</dbReference>
<dbReference type="PANTHER" id="PTHR30055:SF234">
    <property type="entry name" value="HTH-TYPE TRANSCRIPTIONAL REGULATOR BETI"/>
    <property type="match status" value="1"/>
</dbReference>
<dbReference type="Pfam" id="PF00440">
    <property type="entry name" value="TetR_N"/>
    <property type="match status" value="1"/>
</dbReference>
<dbReference type="InterPro" id="IPR050109">
    <property type="entry name" value="HTH-type_TetR-like_transc_reg"/>
</dbReference>
<evidence type="ECO:0000259" key="6">
    <source>
        <dbReference type="PROSITE" id="PS50977"/>
    </source>
</evidence>
<dbReference type="InterPro" id="IPR036271">
    <property type="entry name" value="Tet_transcr_reg_TetR-rel_C_sf"/>
</dbReference>
<dbReference type="Gene3D" id="1.10.357.10">
    <property type="entry name" value="Tetracycline Repressor, domain 2"/>
    <property type="match status" value="1"/>
</dbReference>
<name>A0ABW0GN70_9MICO</name>
<dbReference type="SUPFAM" id="SSF46689">
    <property type="entry name" value="Homeodomain-like"/>
    <property type="match status" value="1"/>
</dbReference>
<evidence type="ECO:0000256" key="4">
    <source>
        <dbReference type="ARBA" id="ARBA00023163"/>
    </source>
</evidence>
<dbReference type="Proteomes" id="UP001596122">
    <property type="component" value="Unassembled WGS sequence"/>
</dbReference>
<dbReference type="PANTHER" id="PTHR30055">
    <property type="entry name" value="HTH-TYPE TRANSCRIPTIONAL REGULATOR RUTR"/>
    <property type="match status" value="1"/>
</dbReference>
<feature type="domain" description="HTH tetR-type" evidence="6">
    <location>
        <begin position="8"/>
        <end position="68"/>
    </location>
</feature>
<comment type="caution">
    <text evidence="7">The sequence shown here is derived from an EMBL/GenBank/DDBJ whole genome shotgun (WGS) entry which is preliminary data.</text>
</comment>
<feature type="DNA-binding region" description="H-T-H motif" evidence="5">
    <location>
        <begin position="31"/>
        <end position="50"/>
    </location>
</feature>
<organism evidence="7 8">
    <name type="scientific">Aquipuribacter nitratireducens</name>
    <dbReference type="NCBI Taxonomy" id="650104"/>
    <lineage>
        <taxon>Bacteria</taxon>
        <taxon>Bacillati</taxon>
        <taxon>Actinomycetota</taxon>
        <taxon>Actinomycetes</taxon>
        <taxon>Micrococcales</taxon>
        <taxon>Intrasporangiaceae</taxon>
        <taxon>Aquipuribacter</taxon>
    </lineage>
</organism>
<dbReference type="InterPro" id="IPR001647">
    <property type="entry name" value="HTH_TetR"/>
</dbReference>
<keyword evidence="8" id="KW-1185">Reference proteome</keyword>
<evidence type="ECO:0000313" key="7">
    <source>
        <dbReference type="EMBL" id="MFC5381418.1"/>
    </source>
</evidence>
<evidence type="ECO:0000256" key="3">
    <source>
        <dbReference type="ARBA" id="ARBA00023125"/>
    </source>
</evidence>
<evidence type="ECO:0000256" key="5">
    <source>
        <dbReference type="PROSITE-ProRule" id="PRU00335"/>
    </source>
</evidence>
<dbReference type="RefSeq" id="WP_340269305.1">
    <property type="nucleotide sequence ID" value="NZ_JBBEOG010000004.1"/>
</dbReference>
<keyword evidence="2" id="KW-0805">Transcription regulation</keyword>
<accession>A0ABW0GN70</accession>
<evidence type="ECO:0000256" key="1">
    <source>
        <dbReference type="ARBA" id="ARBA00022491"/>
    </source>
</evidence>
<reference evidence="8" key="1">
    <citation type="journal article" date="2019" name="Int. J. Syst. Evol. Microbiol.">
        <title>The Global Catalogue of Microorganisms (GCM) 10K type strain sequencing project: providing services to taxonomists for standard genome sequencing and annotation.</title>
        <authorList>
            <consortium name="The Broad Institute Genomics Platform"/>
            <consortium name="The Broad Institute Genome Sequencing Center for Infectious Disease"/>
            <person name="Wu L."/>
            <person name="Ma J."/>
        </authorList>
    </citation>
    <scope>NUCLEOTIDE SEQUENCE [LARGE SCALE GENOMIC DNA]</scope>
    <source>
        <strain evidence="8">CCUG 43114</strain>
    </source>
</reference>
<evidence type="ECO:0000313" key="8">
    <source>
        <dbReference type="Proteomes" id="UP001596122"/>
    </source>
</evidence>
<keyword evidence="3 5" id="KW-0238">DNA-binding</keyword>
<protein>
    <submittedName>
        <fullName evidence="7">TetR/AcrR family transcriptional regulator</fullName>
    </submittedName>
</protein>
<keyword evidence="4" id="KW-0804">Transcription</keyword>
<dbReference type="Pfam" id="PF13977">
    <property type="entry name" value="TetR_C_6"/>
    <property type="match status" value="1"/>
</dbReference>
<dbReference type="InterPro" id="IPR039538">
    <property type="entry name" value="BetI_C"/>
</dbReference>
<evidence type="ECO:0000256" key="2">
    <source>
        <dbReference type="ARBA" id="ARBA00023015"/>
    </source>
</evidence>
<dbReference type="SUPFAM" id="SSF48498">
    <property type="entry name" value="Tetracyclin repressor-like, C-terminal domain"/>
    <property type="match status" value="1"/>
</dbReference>
<keyword evidence="1" id="KW-0678">Repressor</keyword>
<sequence length="194" mass="20939">MAGDVNAGGRRREIVAAVYRVLARDGLEGATLRRIATEAGCTTGSVTHHFADRRALLEATVDTAVEESMARLLASWRREGPRAGLAEMLPLDETRRQEVTVWLAGVQAGAQDPELAERLANRCAAAQERLVAELRARRGDADGGATDDDVELLADEVLSAVDGLAVYAVADPRRYPPERQLALVDRVLERTGLA</sequence>
<dbReference type="InterPro" id="IPR009057">
    <property type="entry name" value="Homeodomain-like_sf"/>
</dbReference>
<proteinExistence type="predicted"/>
<gene>
    <name evidence="7" type="ORF">ACFPJ6_11495</name>
</gene>